<name>A0A2S7CEF7_9XANT</name>
<comment type="caution">
    <text evidence="5">The sequence shown here is derived from an EMBL/GenBank/DDBJ whole genome shotgun (WGS) entry which is preliminary data.</text>
</comment>
<evidence type="ECO:0000256" key="2">
    <source>
        <dbReference type="ARBA" id="ARBA00023125"/>
    </source>
</evidence>
<dbReference type="SUPFAM" id="SSF46689">
    <property type="entry name" value="Homeodomain-like"/>
    <property type="match status" value="1"/>
</dbReference>
<protein>
    <submittedName>
        <fullName evidence="5">Transcriptional regulator FeaR</fullName>
    </submittedName>
</protein>
<dbReference type="AlphaFoldDB" id="A0A2S7CEF7"/>
<sequence length="331" mass="37253">MGRSSHFGPPMRTPVRVCHDVEAWNHALDSACGGFRASVDPQGPRFVGELAHDDDGDLKTSLIRTNVAQIVHQRTKGDRLDDRYCFLVMQRSGSSRMLYQGEHALQLHAGELMLMDSATPYDIVGCGLIDHVSIHLDRSELQRRLPEGRALFGRICPLGVSGQVLRVMIEQLWQAGESASRDDRRALREAILALLPSALSGDPRSADRQCLLDAASSQLRRYAEQLIEHQLDDALLTPAALARQLGVSLRQLYRLFDDGDTVCRYILRRRLLRSAEDLRHPQRQRESITQIAGKWGFADSAHFSRAFKKRFACTPRDYRADVRCTAFAHDA</sequence>
<dbReference type="Pfam" id="PF12833">
    <property type="entry name" value="HTH_18"/>
    <property type="match status" value="1"/>
</dbReference>
<reference evidence="5 6" key="1">
    <citation type="submission" date="2016-08" db="EMBL/GenBank/DDBJ databases">
        <authorList>
            <person name="Seilhamer J.J."/>
        </authorList>
    </citation>
    <scope>NUCLEOTIDE SEQUENCE [LARGE SCALE GENOMIC DNA]</scope>
    <source>
        <strain evidence="5 6">CFBP4690</strain>
    </source>
</reference>
<dbReference type="NCBIfam" id="NF007243">
    <property type="entry name" value="PRK09685.1"/>
    <property type="match status" value="1"/>
</dbReference>
<dbReference type="InterPro" id="IPR050204">
    <property type="entry name" value="AraC_XylS_family_regulators"/>
</dbReference>
<evidence type="ECO:0000313" key="5">
    <source>
        <dbReference type="EMBL" id="PPU59944.1"/>
    </source>
</evidence>
<dbReference type="PANTHER" id="PTHR46796">
    <property type="entry name" value="HTH-TYPE TRANSCRIPTIONAL ACTIVATOR RHAS-RELATED"/>
    <property type="match status" value="1"/>
</dbReference>
<dbReference type="PROSITE" id="PS01124">
    <property type="entry name" value="HTH_ARAC_FAMILY_2"/>
    <property type="match status" value="1"/>
</dbReference>
<dbReference type="SMART" id="SM00342">
    <property type="entry name" value="HTH_ARAC"/>
    <property type="match status" value="1"/>
</dbReference>
<accession>A0A2S7CEF7</accession>
<dbReference type="OrthoDB" id="2547276at2"/>
<evidence type="ECO:0000256" key="1">
    <source>
        <dbReference type="ARBA" id="ARBA00023015"/>
    </source>
</evidence>
<dbReference type="InterPro" id="IPR020449">
    <property type="entry name" value="Tscrpt_reg_AraC-type_HTH"/>
</dbReference>
<dbReference type="GO" id="GO:0003700">
    <property type="term" value="F:DNA-binding transcription factor activity"/>
    <property type="evidence" value="ECO:0007669"/>
    <property type="project" value="InterPro"/>
</dbReference>
<evidence type="ECO:0000256" key="3">
    <source>
        <dbReference type="ARBA" id="ARBA00023163"/>
    </source>
</evidence>
<dbReference type="Gene3D" id="1.10.10.60">
    <property type="entry name" value="Homeodomain-like"/>
    <property type="match status" value="1"/>
</dbReference>
<dbReference type="InterPro" id="IPR018060">
    <property type="entry name" value="HTH_AraC"/>
</dbReference>
<dbReference type="Pfam" id="PF14525">
    <property type="entry name" value="AraC_binding_2"/>
    <property type="match status" value="1"/>
</dbReference>
<organism evidence="5 6">
    <name type="scientific">Xanthomonas codiaei</name>
    <dbReference type="NCBI Taxonomy" id="56463"/>
    <lineage>
        <taxon>Bacteria</taxon>
        <taxon>Pseudomonadati</taxon>
        <taxon>Pseudomonadota</taxon>
        <taxon>Gammaproteobacteria</taxon>
        <taxon>Lysobacterales</taxon>
        <taxon>Lysobacteraceae</taxon>
        <taxon>Xanthomonas</taxon>
    </lineage>
</organism>
<keyword evidence="1" id="KW-0805">Transcription regulation</keyword>
<dbReference type="InterPro" id="IPR035418">
    <property type="entry name" value="AraC-bd_2"/>
</dbReference>
<dbReference type="PRINTS" id="PR00032">
    <property type="entry name" value="HTHARAC"/>
</dbReference>
<dbReference type="EMBL" id="MDEC01000032">
    <property type="protein sequence ID" value="PPU59944.1"/>
    <property type="molecule type" value="Genomic_DNA"/>
</dbReference>
<evidence type="ECO:0000313" key="6">
    <source>
        <dbReference type="Proteomes" id="UP000237872"/>
    </source>
</evidence>
<feature type="domain" description="HTH araC/xylS-type" evidence="4">
    <location>
        <begin position="221"/>
        <end position="321"/>
    </location>
</feature>
<gene>
    <name evidence="5" type="ORF">XcodCFBP4690_18435</name>
</gene>
<dbReference type="GO" id="GO:0043565">
    <property type="term" value="F:sequence-specific DNA binding"/>
    <property type="evidence" value="ECO:0007669"/>
    <property type="project" value="InterPro"/>
</dbReference>
<dbReference type="InterPro" id="IPR009057">
    <property type="entry name" value="Homeodomain-like_sf"/>
</dbReference>
<evidence type="ECO:0000259" key="4">
    <source>
        <dbReference type="PROSITE" id="PS01124"/>
    </source>
</evidence>
<keyword evidence="3" id="KW-0804">Transcription</keyword>
<dbReference type="Proteomes" id="UP000237872">
    <property type="component" value="Unassembled WGS sequence"/>
</dbReference>
<keyword evidence="2" id="KW-0238">DNA-binding</keyword>
<proteinExistence type="predicted"/>
<dbReference type="PANTHER" id="PTHR46796:SF6">
    <property type="entry name" value="ARAC SUBFAMILY"/>
    <property type="match status" value="1"/>
</dbReference>